<keyword evidence="2 5" id="KW-0812">Transmembrane</keyword>
<dbReference type="InterPro" id="IPR006977">
    <property type="entry name" value="Yip1_dom"/>
</dbReference>
<evidence type="ECO:0000256" key="1">
    <source>
        <dbReference type="ARBA" id="ARBA00004141"/>
    </source>
</evidence>
<comment type="subcellular location">
    <subcellularLocation>
        <location evidence="1">Membrane</location>
        <topology evidence="1">Multi-pass membrane protein</topology>
    </subcellularLocation>
</comment>
<evidence type="ECO:0000313" key="8">
    <source>
        <dbReference type="Proteomes" id="UP001597480"/>
    </source>
</evidence>
<organism evidence="7 8">
    <name type="scientific">Flavobacterium suzhouense</name>
    <dbReference type="NCBI Taxonomy" id="1529638"/>
    <lineage>
        <taxon>Bacteria</taxon>
        <taxon>Pseudomonadati</taxon>
        <taxon>Bacteroidota</taxon>
        <taxon>Flavobacteriia</taxon>
        <taxon>Flavobacteriales</taxon>
        <taxon>Flavobacteriaceae</taxon>
        <taxon>Flavobacterium</taxon>
    </lineage>
</organism>
<dbReference type="RefSeq" id="WP_379819793.1">
    <property type="nucleotide sequence ID" value="NZ_JBHUMD010000005.1"/>
</dbReference>
<sequence>MKKLLFNPFEKYDARPLLFIGLLAIALGSLLAYLFGAHYNGALDMHISNQGTTFVLAFTENVFAIALLFAGLFIYSYSINKKTRPIDILSTVLIARIPLYITTLAGVGGYMAKIDAVVGEDPGTIEKMLPEILPVLLISLLLIPLVIWFFALLYNGVKTASNLKTTKQIVMFIVTILLIEIVSFFIFPLIYQ</sequence>
<feature type="transmembrane region" description="Helical" evidence="5">
    <location>
        <begin position="12"/>
        <end position="35"/>
    </location>
</feature>
<accession>A0ABW5NR39</accession>
<keyword evidence="4 5" id="KW-0472">Membrane</keyword>
<comment type="caution">
    <text evidence="7">The sequence shown here is derived from an EMBL/GenBank/DDBJ whole genome shotgun (WGS) entry which is preliminary data.</text>
</comment>
<feature type="transmembrane region" description="Helical" evidence="5">
    <location>
        <begin position="169"/>
        <end position="191"/>
    </location>
</feature>
<evidence type="ECO:0000256" key="2">
    <source>
        <dbReference type="ARBA" id="ARBA00022692"/>
    </source>
</evidence>
<evidence type="ECO:0000256" key="5">
    <source>
        <dbReference type="SAM" id="Phobius"/>
    </source>
</evidence>
<evidence type="ECO:0000259" key="6">
    <source>
        <dbReference type="Pfam" id="PF04893"/>
    </source>
</evidence>
<evidence type="ECO:0000313" key="7">
    <source>
        <dbReference type="EMBL" id="MFD2601166.1"/>
    </source>
</evidence>
<feature type="transmembrane region" description="Helical" evidence="5">
    <location>
        <begin position="55"/>
        <end position="76"/>
    </location>
</feature>
<dbReference type="Proteomes" id="UP001597480">
    <property type="component" value="Unassembled WGS sequence"/>
</dbReference>
<feature type="transmembrane region" description="Helical" evidence="5">
    <location>
        <begin position="88"/>
        <end position="112"/>
    </location>
</feature>
<name>A0ABW5NR39_9FLAO</name>
<feature type="domain" description="Yip1" evidence="6">
    <location>
        <begin position="14"/>
        <end position="185"/>
    </location>
</feature>
<reference evidence="8" key="1">
    <citation type="journal article" date="2019" name="Int. J. Syst. Evol. Microbiol.">
        <title>The Global Catalogue of Microorganisms (GCM) 10K type strain sequencing project: providing services to taxonomists for standard genome sequencing and annotation.</title>
        <authorList>
            <consortium name="The Broad Institute Genomics Platform"/>
            <consortium name="The Broad Institute Genome Sequencing Center for Infectious Disease"/>
            <person name="Wu L."/>
            <person name="Ma J."/>
        </authorList>
    </citation>
    <scope>NUCLEOTIDE SEQUENCE [LARGE SCALE GENOMIC DNA]</scope>
    <source>
        <strain evidence="8">KCTC 42107</strain>
    </source>
</reference>
<dbReference type="EMBL" id="JBHUMD010000005">
    <property type="protein sequence ID" value="MFD2601166.1"/>
    <property type="molecule type" value="Genomic_DNA"/>
</dbReference>
<feature type="transmembrane region" description="Helical" evidence="5">
    <location>
        <begin position="132"/>
        <end position="157"/>
    </location>
</feature>
<proteinExistence type="predicted"/>
<evidence type="ECO:0000256" key="3">
    <source>
        <dbReference type="ARBA" id="ARBA00022989"/>
    </source>
</evidence>
<keyword evidence="8" id="KW-1185">Reference proteome</keyword>
<evidence type="ECO:0000256" key="4">
    <source>
        <dbReference type="ARBA" id="ARBA00023136"/>
    </source>
</evidence>
<gene>
    <name evidence="7" type="ORF">ACFSR3_03785</name>
</gene>
<protein>
    <submittedName>
        <fullName evidence="7">YIP1 family protein</fullName>
    </submittedName>
</protein>
<dbReference type="Pfam" id="PF04893">
    <property type="entry name" value="Yip1"/>
    <property type="match status" value="1"/>
</dbReference>
<keyword evidence="3 5" id="KW-1133">Transmembrane helix</keyword>